<dbReference type="SMART" id="SM00535">
    <property type="entry name" value="RIBOc"/>
    <property type="match status" value="1"/>
</dbReference>
<dbReference type="CDD" id="cd10845">
    <property type="entry name" value="DSRM_RNAse_III_family"/>
    <property type="match status" value="1"/>
</dbReference>
<evidence type="ECO:0000256" key="5">
    <source>
        <dbReference type="ARBA" id="ARBA00022759"/>
    </source>
</evidence>
<dbReference type="InterPro" id="IPR000999">
    <property type="entry name" value="RNase_III_dom"/>
</dbReference>
<dbReference type="CDD" id="cd00593">
    <property type="entry name" value="RIBOc"/>
    <property type="match status" value="1"/>
</dbReference>
<name>A0ABT5IH87_9CAUL</name>
<organism evidence="11 12">
    <name type="scientific">Asticcacaulis currens</name>
    <dbReference type="NCBI Taxonomy" id="2984210"/>
    <lineage>
        <taxon>Bacteria</taxon>
        <taxon>Pseudomonadati</taxon>
        <taxon>Pseudomonadota</taxon>
        <taxon>Alphaproteobacteria</taxon>
        <taxon>Caulobacterales</taxon>
        <taxon>Caulobacteraceae</taxon>
        <taxon>Asticcacaulis</taxon>
    </lineage>
</organism>
<feature type="active site" evidence="8">
    <location>
        <position position="135"/>
    </location>
</feature>
<dbReference type="PROSITE" id="PS50137">
    <property type="entry name" value="DS_RBD"/>
    <property type="match status" value="1"/>
</dbReference>
<dbReference type="Proteomes" id="UP001216595">
    <property type="component" value="Unassembled WGS sequence"/>
</dbReference>
<keyword evidence="8" id="KW-0479">Metal-binding</keyword>
<dbReference type="InterPro" id="IPR011907">
    <property type="entry name" value="RNase_III"/>
</dbReference>
<dbReference type="Gene3D" id="3.30.160.20">
    <property type="match status" value="1"/>
</dbReference>
<dbReference type="RefSeq" id="WP_272741994.1">
    <property type="nucleotide sequence ID" value="NZ_JAQQKW010000008.1"/>
</dbReference>
<dbReference type="NCBIfam" id="TIGR02191">
    <property type="entry name" value="RNaseIII"/>
    <property type="match status" value="1"/>
</dbReference>
<dbReference type="InterPro" id="IPR036389">
    <property type="entry name" value="RNase_III_sf"/>
</dbReference>
<evidence type="ECO:0000256" key="8">
    <source>
        <dbReference type="HAMAP-Rule" id="MF_00104"/>
    </source>
</evidence>
<dbReference type="Gene3D" id="1.10.1520.10">
    <property type="entry name" value="Ribonuclease III domain"/>
    <property type="match status" value="1"/>
</dbReference>
<feature type="active site" evidence="8">
    <location>
        <position position="63"/>
    </location>
</feature>
<evidence type="ECO:0000256" key="3">
    <source>
        <dbReference type="ARBA" id="ARBA00022664"/>
    </source>
</evidence>
<dbReference type="InterPro" id="IPR014720">
    <property type="entry name" value="dsRBD_dom"/>
</dbReference>
<keyword evidence="5 8" id="KW-0255">Endonuclease</keyword>
<dbReference type="PANTHER" id="PTHR11207">
    <property type="entry name" value="RIBONUCLEASE III"/>
    <property type="match status" value="1"/>
</dbReference>
<evidence type="ECO:0000256" key="2">
    <source>
        <dbReference type="ARBA" id="ARBA00010183"/>
    </source>
</evidence>
<dbReference type="SUPFAM" id="SSF54768">
    <property type="entry name" value="dsRNA-binding domain-like"/>
    <property type="match status" value="1"/>
</dbReference>
<gene>
    <name evidence="8 11" type="primary">rnc</name>
    <name evidence="11" type="ORF">PQU94_13635</name>
</gene>
<protein>
    <recommendedName>
        <fullName evidence="8">Ribonuclease 3</fullName>
        <ecNumber evidence="8">3.1.26.3</ecNumber>
    </recommendedName>
    <alternativeName>
        <fullName evidence="8">Ribonuclease III</fullName>
        <shortName evidence="8">RNase III</shortName>
    </alternativeName>
</protein>
<evidence type="ECO:0000256" key="6">
    <source>
        <dbReference type="ARBA" id="ARBA00022801"/>
    </source>
</evidence>
<proteinExistence type="inferred from homology"/>
<evidence type="ECO:0000313" key="11">
    <source>
        <dbReference type="EMBL" id="MDC7695322.1"/>
    </source>
</evidence>
<feature type="binding site" evidence="8">
    <location>
        <position position="132"/>
    </location>
    <ligand>
        <name>Mg(2+)</name>
        <dbReference type="ChEBI" id="CHEBI:18420"/>
    </ligand>
</feature>
<dbReference type="SUPFAM" id="SSF69065">
    <property type="entry name" value="RNase III domain-like"/>
    <property type="match status" value="1"/>
</dbReference>
<keyword evidence="3 8" id="KW-0507">mRNA processing</keyword>
<comment type="subunit">
    <text evidence="8">Homodimer.</text>
</comment>
<evidence type="ECO:0000256" key="4">
    <source>
        <dbReference type="ARBA" id="ARBA00022722"/>
    </source>
</evidence>
<comment type="similarity">
    <text evidence="2">Belongs to the ribonuclease III family.</text>
</comment>
<comment type="subcellular location">
    <subcellularLocation>
        <location evidence="8">Cytoplasm</location>
    </subcellularLocation>
</comment>
<dbReference type="HAMAP" id="MF_00104">
    <property type="entry name" value="RNase_III"/>
    <property type="match status" value="1"/>
</dbReference>
<keyword evidence="8" id="KW-0819">tRNA processing</keyword>
<dbReference type="Pfam" id="PF00035">
    <property type="entry name" value="dsrm"/>
    <property type="match status" value="1"/>
</dbReference>
<comment type="caution">
    <text evidence="11">The sequence shown here is derived from an EMBL/GenBank/DDBJ whole genome shotgun (WGS) entry which is preliminary data.</text>
</comment>
<evidence type="ECO:0000259" key="9">
    <source>
        <dbReference type="PROSITE" id="PS50137"/>
    </source>
</evidence>
<dbReference type="Pfam" id="PF14622">
    <property type="entry name" value="Ribonucleas_3_3"/>
    <property type="match status" value="1"/>
</dbReference>
<feature type="binding site" evidence="8">
    <location>
        <position position="59"/>
    </location>
    <ligand>
        <name>Mg(2+)</name>
        <dbReference type="ChEBI" id="CHEBI:18420"/>
    </ligand>
</feature>
<keyword evidence="8" id="KW-0698">rRNA processing</keyword>
<feature type="domain" description="DRBM" evidence="9">
    <location>
        <begin position="172"/>
        <end position="241"/>
    </location>
</feature>
<dbReference type="EMBL" id="JAQQKW010000008">
    <property type="protein sequence ID" value="MDC7695322.1"/>
    <property type="molecule type" value="Genomic_DNA"/>
</dbReference>
<dbReference type="SMART" id="SM00358">
    <property type="entry name" value="DSRM"/>
    <property type="match status" value="1"/>
</dbReference>
<dbReference type="PROSITE" id="PS50142">
    <property type="entry name" value="RNASE_3_2"/>
    <property type="match status" value="1"/>
</dbReference>
<keyword evidence="8" id="KW-0460">Magnesium</keyword>
<accession>A0ABT5IH87</accession>
<reference evidence="11 12" key="1">
    <citation type="submission" date="2023-01" db="EMBL/GenBank/DDBJ databases">
        <title>Novel species of the genus Asticcacaulis isolated from rivers.</title>
        <authorList>
            <person name="Lu H."/>
        </authorList>
    </citation>
    <scope>NUCLEOTIDE SEQUENCE [LARGE SCALE GENOMIC DNA]</scope>
    <source>
        <strain evidence="11 12">DXS10W</strain>
    </source>
</reference>
<keyword evidence="12" id="KW-1185">Reference proteome</keyword>
<evidence type="ECO:0000259" key="10">
    <source>
        <dbReference type="PROSITE" id="PS50142"/>
    </source>
</evidence>
<keyword evidence="8" id="KW-0699">rRNA-binding</keyword>
<keyword evidence="8" id="KW-0963">Cytoplasm</keyword>
<dbReference type="EC" id="3.1.26.3" evidence="8"/>
<feature type="domain" description="RNase III" evidence="10">
    <location>
        <begin position="16"/>
        <end position="146"/>
    </location>
</feature>
<evidence type="ECO:0000256" key="1">
    <source>
        <dbReference type="ARBA" id="ARBA00000109"/>
    </source>
</evidence>
<dbReference type="PANTHER" id="PTHR11207:SF0">
    <property type="entry name" value="RIBONUCLEASE 3"/>
    <property type="match status" value="1"/>
</dbReference>
<sequence>MTRMQRDASGHRQKVLDELEAKLGYRFVDRQLLDSALTHASVSDGRPKKTVSGDNERLEFLGDRVLGLLVAEALMQAFPQAAEGEMSQRLHGLVSRETCAAVATSLGVGAAMRLAPGETKSGGRSNLTILGDACEALIAAVYLDGGFETARRIFAPLWQPHIRASHSRSHLNPKSHLQEWAAQQKLASPKYEIVERTGPDHAPIFKVALTLEGYDPVVASGKSRQEAEKAAALSFIEYAGLN</sequence>
<comment type="cofactor">
    <cofactor evidence="8">
        <name>Mg(2+)</name>
        <dbReference type="ChEBI" id="CHEBI:18420"/>
    </cofactor>
</comment>
<dbReference type="PROSITE" id="PS00517">
    <property type="entry name" value="RNASE_3_1"/>
    <property type="match status" value="1"/>
</dbReference>
<dbReference type="GO" id="GO:0004525">
    <property type="term" value="F:ribonuclease III activity"/>
    <property type="evidence" value="ECO:0007669"/>
    <property type="project" value="UniProtKB-EC"/>
</dbReference>
<keyword evidence="7 8" id="KW-0694">RNA-binding</keyword>
<evidence type="ECO:0000256" key="7">
    <source>
        <dbReference type="ARBA" id="ARBA00022884"/>
    </source>
</evidence>
<keyword evidence="4 8" id="KW-0540">Nuclease</keyword>
<comment type="catalytic activity">
    <reaction evidence="1 8">
        <text>Endonucleolytic cleavage to 5'-phosphomonoester.</text>
        <dbReference type="EC" id="3.1.26.3"/>
    </reaction>
</comment>
<keyword evidence="6 8" id="KW-0378">Hydrolase</keyword>
<comment type="function">
    <text evidence="8">Digests double-stranded RNA. Involved in the processing of primary rRNA transcript to yield the immediate precursors to the large and small rRNAs (23S and 16S). Processes some mRNAs, and tRNAs when they are encoded in the rRNA operon. Processes pre-crRNA and tracrRNA of type II CRISPR loci if present in the organism.</text>
</comment>
<feature type="binding site" evidence="8">
    <location>
        <position position="135"/>
    </location>
    <ligand>
        <name>Mg(2+)</name>
        <dbReference type="ChEBI" id="CHEBI:18420"/>
    </ligand>
</feature>
<evidence type="ECO:0000313" key="12">
    <source>
        <dbReference type="Proteomes" id="UP001216595"/>
    </source>
</evidence>